<dbReference type="EMBL" id="WPIN01000005">
    <property type="protein sequence ID" value="MVM31245.1"/>
    <property type="molecule type" value="Genomic_DNA"/>
</dbReference>
<dbReference type="NCBIfam" id="NF038404">
    <property type="entry name" value="perm_prefix_2"/>
    <property type="match status" value="1"/>
</dbReference>
<reference evidence="1 2" key="1">
    <citation type="submission" date="2019-12" db="EMBL/GenBank/DDBJ databases">
        <title>Spirosoma sp. HMF4905 genome sequencing and assembly.</title>
        <authorList>
            <person name="Kang H."/>
            <person name="Cha I."/>
            <person name="Kim H."/>
            <person name="Joh K."/>
        </authorList>
    </citation>
    <scope>NUCLEOTIDE SEQUENCE [LARGE SCALE GENOMIC DNA]</scope>
    <source>
        <strain evidence="1 2">HMF4905</strain>
    </source>
</reference>
<comment type="caution">
    <text evidence="1">The sequence shown here is derived from an EMBL/GenBank/DDBJ whole genome shotgun (WGS) entry which is preliminary data.</text>
</comment>
<gene>
    <name evidence="1" type="ORF">GO755_14475</name>
</gene>
<dbReference type="RefSeq" id="WP_157585891.1">
    <property type="nucleotide sequence ID" value="NZ_WPIN01000005.1"/>
</dbReference>
<keyword evidence="2" id="KW-1185">Reference proteome</keyword>
<dbReference type="AlphaFoldDB" id="A0A7K1SBU7"/>
<protein>
    <submittedName>
        <fullName evidence="1">Uncharacterized protein</fullName>
    </submittedName>
</protein>
<evidence type="ECO:0000313" key="2">
    <source>
        <dbReference type="Proteomes" id="UP000436006"/>
    </source>
</evidence>
<dbReference type="InterPro" id="IPR047699">
    <property type="entry name" value="Permease_put_prefix"/>
</dbReference>
<accession>A0A7K1SBU7</accession>
<evidence type="ECO:0000313" key="1">
    <source>
        <dbReference type="EMBL" id="MVM31245.1"/>
    </source>
</evidence>
<name>A0A7K1SBU7_9BACT</name>
<dbReference type="Proteomes" id="UP000436006">
    <property type="component" value="Unassembled WGS sequence"/>
</dbReference>
<proteinExistence type="predicted"/>
<organism evidence="1 2">
    <name type="scientific">Spirosoma arboris</name>
    <dbReference type="NCBI Taxonomy" id="2682092"/>
    <lineage>
        <taxon>Bacteria</taxon>
        <taxon>Pseudomonadati</taxon>
        <taxon>Bacteroidota</taxon>
        <taxon>Cytophagia</taxon>
        <taxon>Cytophagales</taxon>
        <taxon>Cytophagaceae</taxon>
        <taxon>Spirosoma</taxon>
    </lineage>
</organism>
<sequence length="91" mass="10755">MIPPRFATWLLDHFGHPDTLEEVQGDLLELYTYWVETVGVRKANWRYSLSVLKLLQLLTKRNSSEQYPLFLAYYLTQHIKSPFEISPKEPS</sequence>